<organism evidence="2 3">
    <name type="scientific">Byssochlamys spectabilis</name>
    <name type="common">Paecilomyces variotii</name>
    <dbReference type="NCBI Taxonomy" id="264951"/>
    <lineage>
        <taxon>Eukaryota</taxon>
        <taxon>Fungi</taxon>
        <taxon>Dikarya</taxon>
        <taxon>Ascomycota</taxon>
        <taxon>Pezizomycotina</taxon>
        <taxon>Eurotiomycetes</taxon>
        <taxon>Eurotiomycetidae</taxon>
        <taxon>Eurotiales</taxon>
        <taxon>Thermoascaceae</taxon>
        <taxon>Paecilomyces</taxon>
    </lineage>
</organism>
<evidence type="ECO:0000313" key="2">
    <source>
        <dbReference type="EMBL" id="RWQ96344.1"/>
    </source>
</evidence>
<reference evidence="2 3" key="1">
    <citation type="journal article" date="2018" name="Front. Microbiol.">
        <title>Genomic and genetic insights into a cosmopolitan fungus, Paecilomyces variotii (Eurotiales).</title>
        <authorList>
            <person name="Urquhart A.S."/>
            <person name="Mondo S.J."/>
            <person name="Makela M.R."/>
            <person name="Hane J.K."/>
            <person name="Wiebenga A."/>
            <person name="He G."/>
            <person name="Mihaltcheva S."/>
            <person name="Pangilinan J."/>
            <person name="Lipzen A."/>
            <person name="Barry K."/>
            <person name="de Vries R.P."/>
            <person name="Grigoriev I.V."/>
            <person name="Idnurm A."/>
        </authorList>
    </citation>
    <scope>NUCLEOTIDE SEQUENCE [LARGE SCALE GENOMIC DNA]</scope>
    <source>
        <strain evidence="2 3">CBS 101075</strain>
    </source>
</reference>
<accession>A0A443HX77</accession>
<dbReference type="EMBL" id="RCNU01000004">
    <property type="protein sequence ID" value="RWQ96344.1"/>
    <property type="molecule type" value="Genomic_DNA"/>
</dbReference>
<evidence type="ECO:0000313" key="3">
    <source>
        <dbReference type="Proteomes" id="UP000283841"/>
    </source>
</evidence>
<feature type="compositionally biased region" description="Polar residues" evidence="1">
    <location>
        <begin position="70"/>
        <end position="83"/>
    </location>
</feature>
<name>A0A443HX77_BYSSP</name>
<dbReference type="GeneID" id="39598251"/>
<feature type="compositionally biased region" description="Polar residues" evidence="1">
    <location>
        <begin position="1"/>
        <end position="53"/>
    </location>
</feature>
<dbReference type="Proteomes" id="UP000283841">
    <property type="component" value="Unassembled WGS sequence"/>
</dbReference>
<dbReference type="VEuPathDB" id="FungiDB:C8Q69DRAFT_444082"/>
<feature type="region of interest" description="Disordered" evidence="1">
    <location>
        <begin position="1"/>
        <end position="91"/>
    </location>
</feature>
<sequence length="125" mass="13044">MASFVPSTSTSSDRLTAATSASVMSQPFSSMSARKQSTTVPSPSGNETSIFWGQSQSQTTNSQTLHGMQPSASQHHAPSSVPAQPSERAGAAATAPFLRDFTLVAEAAKRAQMAVVMRDLEGISL</sequence>
<evidence type="ECO:0008006" key="4">
    <source>
        <dbReference type="Google" id="ProtNLM"/>
    </source>
</evidence>
<gene>
    <name evidence="2" type="ORF">C8Q69DRAFT_444082</name>
</gene>
<dbReference type="AlphaFoldDB" id="A0A443HX77"/>
<keyword evidence="3" id="KW-1185">Reference proteome</keyword>
<dbReference type="RefSeq" id="XP_028485989.1">
    <property type="nucleotide sequence ID" value="XM_028628974.1"/>
</dbReference>
<protein>
    <recommendedName>
        <fullName evidence="4">Thiol methyltransferase</fullName>
    </recommendedName>
</protein>
<comment type="caution">
    <text evidence="2">The sequence shown here is derived from an EMBL/GenBank/DDBJ whole genome shotgun (WGS) entry which is preliminary data.</text>
</comment>
<evidence type="ECO:0000256" key="1">
    <source>
        <dbReference type="SAM" id="MobiDB-lite"/>
    </source>
</evidence>
<proteinExistence type="predicted"/>
<feature type="compositionally biased region" description="Low complexity" evidence="1">
    <location>
        <begin position="54"/>
        <end position="64"/>
    </location>
</feature>